<proteinExistence type="predicted"/>
<keyword evidence="1" id="KW-0732">Signal</keyword>
<dbReference type="Gene3D" id="2.30.30.40">
    <property type="entry name" value="SH3 Domains"/>
    <property type="match status" value="1"/>
</dbReference>
<dbReference type="Pfam" id="PF01520">
    <property type="entry name" value="Amidase_3"/>
    <property type="match status" value="1"/>
</dbReference>
<accession>A0A5D4MB63</accession>
<evidence type="ECO:0000259" key="5">
    <source>
        <dbReference type="PROSITE" id="PS51781"/>
    </source>
</evidence>
<feature type="domain" description="SLH" evidence="4">
    <location>
        <begin position="156"/>
        <end position="217"/>
    </location>
</feature>
<keyword evidence="2" id="KW-0378">Hydrolase</keyword>
<dbReference type="AlphaFoldDB" id="A0A5D4MB63"/>
<dbReference type="SMART" id="SM00646">
    <property type="entry name" value="Ami_3"/>
    <property type="match status" value="1"/>
</dbReference>
<dbReference type="GO" id="GO:0071555">
    <property type="term" value="P:cell wall organization"/>
    <property type="evidence" value="ECO:0007669"/>
    <property type="project" value="UniProtKB-KW"/>
</dbReference>
<feature type="domain" description="SLH" evidence="4">
    <location>
        <begin position="92"/>
        <end position="155"/>
    </location>
</feature>
<dbReference type="PANTHER" id="PTHR30404:SF0">
    <property type="entry name" value="N-ACETYLMURAMOYL-L-ALANINE AMIDASE AMIC"/>
    <property type="match status" value="1"/>
</dbReference>
<keyword evidence="3" id="KW-0961">Cell wall biogenesis/degradation</keyword>
<dbReference type="RefSeq" id="WP_148954186.1">
    <property type="nucleotide sequence ID" value="NZ_VTEG01000008.1"/>
</dbReference>
<dbReference type="GO" id="GO:0008745">
    <property type="term" value="F:N-acetylmuramoyl-L-alanine amidase activity"/>
    <property type="evidence" value="ECO:0007669"/>
    <property type="project" value="InterPro"/>
</dbReference>
<dbReference type="InterPro" id="IPR001119">
    <property type="entry name" value="SLH_dom"/>
</dbReference>
<dbReference type="CDD" id="cd02696">
    <property type="entry name" value="MurNAc-LAA"/>
    <property type="match status" value="1"/>
</dbReference>
<evidence type="ECO:0000256" key="3">
    <source>
        <dbReference type="ARBA" id="ARBA00023316"/>
    </source>
</evidence>
<dbReference type="PROSITE" id="PS51781">
    <property type="entry name" value="SH3B"/>
    <property type="match status" value="1"/>
</dbReference>
<organism evidence="6 7">
    <name type="scientific">Rossellomorea vietnamensis</name>
    <dbReference type="NCBI Taxonomy" id="218284"/>
    <lineage>
        <taxon>Bacteria</taxon>
        <taxon>Bacillati</taxon>
        <taxon>Bacillota</taxon>
        <taxon>Bacilli</taxon>
        <taxon>Bacillales</taxon>
        <taxon>Bacillaceae</taxon>
        <taxon>Rossellomorea</taxon>
    </lineage>
</organism>
<dbReference type="PANTHER" id="PTHR30404">
    <property type="entry name" value="N-ACETYLMURAMOYL-L-ALANINE AMIDASE"/>
    <property type="match status" value="1"/>
</dbReference>
<gene>
    <name evidence="6" type="ORF">FZC84_13085</name>
</gene>
<comment type="caution">
    <text evidence="6">The sequence shown here is derived from an EMBL/GenBank/DDBJ whole genome shotgun (WGS) entry which is preliminary data.</text>
</comment>
<evidence type="ECO:0000256" key="2">
    <source>
        <dbReference type="ARBA" id="ARBA00022801"/>
    </source>
</evidence>
<dbReference type="GO" id="GO:0009253">
    <property type="term" value="P:peptidoglycan catabolic process"/>
    <property type="evidence" value="ECO:0007669"/>
    <property type="project" value="InterPro"/>
</dbReference>
<sequence>MSSKMAKALTMWLLVVGLAFGIQGKVMASGMFNDIGPKYWANSEIEFLYSKDVIQGYDSSTGTYFKPENKVTRAQAAKMLVISKGYEELKPRKVRFRDVPINHWASGWIERAVSLGYFQGKDNGSFDPEGLLTRSQMSKIVAKAFGLNIQASSAKPIIFDDINSSYWAASYINALYYNGITDGDVDHYRPENNTTRAQFSVFLSRAMSEKYKLVISDKVLAKGKVTSSSLNVRTAPTTASAIAGRLYKGDTVNVLSIDGYWAAIQYNGQKAFVHKTYLKLLSTSSKPLKDRIIVLDAGHGGKDPGAVNGSVYEKNIVMDVTNLLAEKLESAGAKVMLSRSDNSEFLSLGERVDYSEDQYAELFVSLHVNAAISEAAKGAETFYNGSSNDNGEESYLLANEIQKQIVSLAGMDNRGTKQGEWYVIKHQDIPAVLVELGFISNYGDRLKLTSSQYKELYAEAIYRGIISYYNK</sequence>
<dbReference type="Proteomes" id="UP000325182">
    <property type="component" value="Unassembled WGS sequence"/>
</dbReference>
<dbReference type="InterPro" id="IPR050695">
    <property type="entry name" value="N-acetylmuramoyl_amidase_3"/>
</dbReference>
<dbReference type="SUPFAM" id="SSF53187">
    <property type="entry name" value="Zn-dependent exopeptidases"/>
    <property type="match status" value="1"/>
</dbReference>
<dbReference type="Pfam" id="PF00395">
    <property type="entry name" value="SLH"/>
    <property type="match status" value="3"/>
</dbReference>
<dbReference type="SMART" id="SM00287">
    <property type="entry name" value="SH3b"/>
    <property type="match status" value="1"/>
</dbReference>
<dbReference type="PROSITE" id="PS51272">
    <property type="entry name" value="SLH"/>
    <property type="match status" value="3"/>
</dbReference>
<reference evidence="6 7" key="1">
    <citation type="submission" date="2019-08" db="EMBL/GenBank/DDBJ databases">
        <title>Bacillus genomes from the desert of Cuatro Cienegas, Coahuila.</title>
        <authorList>
            <person name="Olmedo-Alvarez G."/>
        </authorList>
    </citation>
    <scope>NUCLEOTIDE SEQUENCE [LARGE SCALE GENOMIC DNA]</scope>
    <source>
        <strain evidence="6 7">CH128b_4D</strain>
    </source>
</reference>
<feature type="domain" description="SLH" evidence="4">
    <location>
        <begin position="28"/>
        <end position="91"/>
    </location>
</feature>
<dbReference type="Gene3D" id="3.40.630.40">
    <property type="entry name" value="Zn-dependent exopeptidases"/>
    <property type="match status" value="1"/>
</dbReference>
<feature type="domain" description="SH3b" evidence="5">
    <location>
        <begin position="220"/>
        <end position="282"/>
    </location>
</feature>
<dbReference type="Pfam" id="PF08239">
    <property type="entry name" value="SH3_3"/>
    <property type="match status" value="1"/>
</dbReference>
<name>A0A5D4MB63_9BACI</name>
<dbReference type="InterPro" id="IPR002508">
    <property type="entry name" value="MurNAc-LAA_cat"/>
</dbReference>
<dbReference type="EMBL" id="VTEG01000008">
    <property type="protein sequence ID" value="TYR98952.1"/>
    <property type="molecule type" value="Genomic_DNA"/>
</dbReference>
<evidence type="ECO:0000256" key="1">
    <source>
        <dbReference type="ARBA" id="ARBA00022729"/>
    </source>
</evidence>
<evidence type="ECO:0000313" key="6">
    <source>
        <dbReference type="EMBL" id="TYR98952.1"/>
    </source>
</evidence>
<dbReference type="GO" id="GO:0030288">
    <property type="term" value="C:outer membrane-bounded periplasmic space"/>
    <property type="evidence" value="ECO:0007669"/>
    <property type="project" value="TreeGrafter"/>
</dbReference>
<dbReference type="InterPro" id="IPR003646">
    <property type="entry name" value="SH3-like_bac-type"/>
</dbReference>
<protein>
    <submittedName>
        <fullName evidence="6">SH3 domain-containing protein</fullName>
    </submittedName>
</protein>
<evidence type="ECO:0000313" key="7">
    <source>
        <dbReference type="Proteomes" id="UP000325182"/>
    </source>
</evidence>
<evidence type="ECO:0000259" key="4">
    <source>
        <dbReference type="PROSITE" id="PS51272"/>
    </source>
</evidence>